<dbReference type="Pfam" id="PF05368">
    <property type="entry name" value="NmrA"/>
    <property type="match status" value="1"/>
</dbReference>
<evidence type="ECO:0000256" key="2">
    <source>
        <dbReference type="ARBA" id="ARBA00022857"/>
    </source>
</evidence>
<dbReference type="Gene3D" id="3.40.50.720">
    <property type="entry name" value="NAD(P)-binding Rossmann-like Domain"/>
    <property type="match status" value="1"/>
</dbReference>
<keyword evidence="5" id="KW-1185">Reference proteome</keyword>
<dbReference type="InParanoid" id="A0A5C3P3N3"/>
<dbReference type="PANTHER" id="PTHR42748:SF14">
    <property type="entry name" value="SNOAL-LIKE DOMAIN-CONTAINING PROTEIN"/>
    <property type="match status" value="1"/>
</dbReference>
<evidence type="ECO:0000313" key="4">
    <source>
        <dbReference type="EMBL" id="TFK80363.1"/>
    </source>
</evidence>
<evidence type="ECO:0000313" key="5">
    <source>
        <dbReference type="Proteomes" id="UP000308197"/>
    </source>
</evidence>
<evidence type="ECO:0000259" key="3">
    <source>
        <dbReference type="Pfam" id="PF05368"/>
    </source>
</evidence>
<dbReference type="GO" id="GO:0005634">
    <property type="term" value="C:nucleus"/>
    <property type="evidence" value="ECO:0007669"/>
    <property type="project" value="TreeGrafter"/>
</dbReference>
<dbReference type="CDD" id="cd05251">
    <property type="entry name" value="NmrA_like_SDR_a"/>
    <property type="match status" value="1"/>
</dbReference>
<evidence type="ECO:0000256" key="1">
    <source>
        <dbReference type="ARBA" id="ARBA00006328"/>
    </source>
</evidence>
<organism evidence="4 5">
    <name type="scientific">Polyporus arcularius HHB13444</name>
    <dbReference type="NCBI Taxonomy" id="1314778"/>
    <lineage>
        <taxon>Eukaryota</taxon>
        <taxon>Fungi</taxon>
        <taxon>Dikarya</taxon>
        <taxon>Basidiomycota</taxon>
        <taxon>Agaricomycotina</taxon>
        <taxon>Agaricomycetes</taxon>
        <taxon>Polyporales</taxon>
        <taxon>Polyporaceae</taxon>
        <taxon>Polyporus</taxon>
    </lineage>
</organism>
<gene>
    <name evidence="4" type="ORF">K466DRAFT_667701</name>
</gene>
<dbReference type="EMBL" id="ML211789">
    <property type="protein sequence ID" value="TFK80363.1"/>
    <property type="molecule type" value="Genomic_DNA"/>
</dbReference>
<reference evidence="4 5" key="1">
    <citation type="journal article" date="2019" name="Nat. Ecol. Evol.">
        <title>Megaphylogeny resolves global patterns of mushroom evolution.</title>
        <authorList>
            <person name="Varga T."/>
            <person name="Krizsan K."/>
            <person name="Foldi C."/>
            <person name="Dima B."/>
            <person name="Sanchez-Garcia M."/>
            <person name="Sanchez-Ramirez S."/>
            <person name="Szollosi G.J."/>
            <person name="Szarkandi J.G."/>
            <person name="Papp V."/>
            <person name="Albert L."/>
            <person name="Andreopoulos W."/>
            <person name="Angelini C."/>
            <person name="Antonin V."/>
            <person name="Barry K.W."/>
            <person name="Bougher N.L."/>
            <person name="Buchanan P."/>
            <person name="Buyck B."/>
            <person name="Bense V."/>
            <person name="Catcheside P."/>
            <person name="Chovatia M."/>
            <person name="Cooper J."/>
            <person name="Damon W."/>
            <person name="Desjardin D."/>
            <person name="Finy P."/>
            <person name="Geml J."/>
            <person name="Haridas S."/>
            <person name="Hughes K."/>
            <person name="Justo A."/>
            <person name="Karasinski D."/>
            <person name="Kautmanova I."/>
            <person name="Kiss B."/>
            <person name="Kocsube S."/>
            <person name="Kotiranta H."/>
            <person name="LaButti K.M."/>
            <person name="Lechner B.E."/>
            <person name="Liimatainen K."/>
            <person name="Lipzen A."/>
            <person name="Lukacs Z."/>
            <person name="Mihaltcheva S."/>
            <person name="Morgado L.N."/>
            <person name="Niskanen T."/>
            <person name="Noordeloos M.E."/>
            <person name="Ohm R.A."/>
            <person name="Ortiz-Santana B."/>
            <person name="Ovrebo C."/>
            <person name="Racz N."/>
            <person name="Riley R."/>
            <person name="Savchenko A."/>
            <person name="Shiryaev A."/>
            <person name="Soop K."/>
            <person name="Spirin V."/>
            <person name="Szebenyi C."/>
            <person name="Tomsovsky M."/>
            <person name="Tulloss R.E."/>
            <person name="Uehling J."/>
            <person name="Grigoriev I.V."/>
            <person name="Vagvolgyi C."/>
            <person name="Papp T."/>
            <person name="Martin F.M."/>
            <person name="Miettinen O."/>
            <person name="Hibbett D.S."/>
            <person name="Nagy L.G."/>
        </authorList>
    </citation>
    <scope>NUCLEOTIDE SEQUENCE [LARGE SCALE GENOMIC DNA]</scope>
    <source>
        <strain evidence="4 5">HHB13444</strain>
    </source>
</reference>
<accession>A0A5C3P3N3</accession>
<dbReference type="InterPro" id="IPR036291">
    <property type="entry name" value="NAD(P)-bd_dom_sf"/>
</dbReference>
<dbReference type="Proteomes" id="UP000308197">
    <property type="component" value="Unassembled WGS sequence"/>
</dbReference>
<dbReference type="AlphaFoldDB" id="A0A5C3P3N3"/>
<dbReference type="SUPFAM" id="SSF51735">
    <property type="entry name" value="NAD(P)-binding Rossmann-fold domains"/>
    <property type="match status" value="1"/>
</dbReference>
<sequence length="357" mass="39870">MSSPKVILVIGATGAQGLAVIDALLKPGPDGFPSPYSVRALTRDPKSARAQALARKGVEVVEGSTDDFPSVLAALQGAYGAYVNTDSFTIGQEKEVFTGMRIFELAKQAGTIKHYVWSSLDNVFKKGLYDPKYYAEHYTGKCRVADWMRAQESVVSENDMSWSILTTGPYMDMLNMGVFGPLKVRDDGTYVFASPVGSGHVPMVALQDLGFFARYIFDNRATTSREELEIASDWVGWEYLVKTFTQVTGNKAEYVPLPIDEWMGLFLGTDHPVANDQRSGDGATTWRENFTRWWHLYHDDVIKRDFAWLRGVHPELLTVGAWMRATNYNGQLGQDLLKNEGDGKRGVRPNFERIAQL</sequence>
<keyword evidence="2" id="KW-0521">NADP</keyword>
<dbReference type="InterPro" id="IPR008030">
    <property type="entry name" value="NmrA-like"/>
</dbReference>
<dbReference type="InterPro" id="IPR051164">
    <property type="entry name" value="NmrA-like_oxidored"/>
</dbReference>
<name>A0A5C3P3N3_9APHY</name>
<dbReference type="PANTHER" id="PTHR42748">
    <property type="entry name" value="NITROGEN METABOLITE REPRESSION PROTEIN NMRA FAMILY MEMBER"/>
    <property type="match status" value="1"/>
</dbReference>
<dbReference type="Gene3D" id="3.90.25.10">
    <property type="entry name" value="UDP-galactose 4-epimerase, domain 1"/>
    <property type="match status" value="1"/>
</dbReference>
<dbReference type="STRING" id="1314778.A0A5C3P3N3"/>
<protein>
    <submittedName>
        <fullName evidence="4">NmrA-family protein</fullName>
    </submittedName>
</protein>
<feature type="domain" description="NmrA-like" evidence="3">
    <location>
        <begin position="5"/>
        <end position="260"/>
    </location>
</feature>
<proteinExistence type="inferred from homology"/>
<comment type="similarity">
    <text evidence="1">Belongs to the NmrA-type oxidoreductase family.</text>
</comment>